<protein>
    <submittedName>
        <fullName evidence="1">Uncharacterized protein</fullName>
    </submittedName>
</protein>
<keyword evidence="2" id="KW-1185">Reference proteome</keyword>
<evidence type="ECO:0000313" key="2">
    <source>
        <dbReference type="Proteomes" id="UP000032214"/>
    </source>
</evidence>
<dbReference type="STRING" id="1306947.J120_02310"/>
<evidence type="ECO:0000313" key="1">
    <source>
        <dbReference type="EMBL" id="KIX85154.1"/>
    </source>
</evidence>
<reference evidence="1 2" key="1">
    <citation type="journal article" date="2013" name="Proc. Natl. Acad. Sci. U.S.A.">
        <title>Candidate phylum TM6 genome recovered from a hospital sink biofilm provides genomic insights into this uncultivated phylum.</title>
        <authorList>
            <person name="McLean J.S."/>
            <person name="Lombardo M.J."/>
            <person name="Badger J.H."/>
            <person name="Edlund A."/>
            <person name="Novotny M."/>
            <person name="Yee-Greenbaum J."/>
            <person name="Vyahhi N."/>
            <person name="Hall A.P."/>
            <person name="Yang Y."/>
            <person name="Dupont C.L."/>
            <person name="Ziegler M.G."/>
            <person name="Chitsaz H."/>
            <person name="Allen A.E."/>
            <person name="Yooseph S."/>
            <person name="Tesler G."/>
            <person name="Pevzner P.A."/>
            <person name="Friedman R.M."/>
            <person name="Nealson K.H."/>
            <person name="Venter J.C."/>
            <person name="Lasken R.S."/>
        </authorList>
    </citation>
    <scope>NUCLEOTIDE SEQUENCE [LARGE SCALE GENOMIC DNA]</scope>
    <source>
        <strain evidence="1 2">TM6SC1</strain>
    </source>
</reference>
<sequence length="117" mass="13325">MQINATVLVQGFNFACAYILIRSLIVRPALDIIEAQERAQKQRIASQQDAASHVVLLETQRAQLWQSLSTYYQQRAPQTYVPFIPEKRLQETKSTQKHGSRASSQELARLIVDKVLS</sequence>
<comment type="caution">
    <text evidence="1">The sequence shown here is derived from an EMBL/GenBank/DDBJ whole genome shotgun (WGS) entry which is preliminary data.</text>
</comment>
<organism evidence="1 2">
    <name type="scientific">candidate division TM6 bacterium JCVI TM6SC1</name>
    <dbReference type="NCBI Taxonomy" id="1306947"/>
    <lineage>
        <taxon>Bacteria</taxon>
        <taxon>Candidatus Babelota</taxon>
        <taxon>Vermiphilus</taxon>
    </lineage>
</organism>
<gene>
    <name evidence="1" type="ORF">J120_02310</name>
</gene>
<dbReference type="Proteomes" id="UP000032214">
    <property type="component" value="Unassembled WGS sequence"/>
</dbReference>
<proteinExistence type="predicted"/>
<dbReference type="AlphaFoldDB" id="A0A0D2GP57"/>
<accession>A0A0D2GP57</accession>
<name>A0A0D2GP57_9BACT</name>
<dbReference type="EMBL" id="ARQD01000002">
    <property type="protein sequence ID" value="KIX85154.1"/>
    <property type="molecule type" value="Genomic_DNA"/>
</dbReference>